<dbReference type="AlphaFoldDB" id="A0A1M4UIY4"/>
<feature type="region of interest" description="Disordered" evidence="1">
    <location>
        <begin position="89"/>
        <end position="113"/>
    </location>
</feature>
<proteinExistence type="predicted"/>
<feature type="transmembrane region" description="Helical" evidence="2">
    <location>
        <begin position="137"/>
        <end position="155"/>
    </location>
</feature>
<gene>
    <name evidence="3" type="ORF">SAMN05444320_101438</name>
</gene>
<protein>
    <submittedName>
        <fullName evidence="3">Uncharacterized protein</fullName>
    </submittedName>
</protein>
<evidence type="ECO:0000313" key="4">
    <source>
        <dbReference type="Proteomes" id="UP000184501"/>
    </source>
</evidence>
<dbReference type="STRING" id="2017.SAMN05444320_101438"/>
<keyword evidence="4" id="KW-1185">Reference proteome</keyword>
<evidence type="ECO:0000256" key="2">
    <source>
        <dbReference type="SAM" id="Phobius"/>
    </source>
</evidence>
<accession>A0A1M4UIY4</accession>
<evidence type="ECO:0000256" key="1">
    <source>
        <dbReference type="SAM" id="MobiDB-lite"/>
    </source>
</evidence>
<dbReference type="Proteomes" id="UP000184501">
    <property type="component" value="Unassembled WGS sequence"/>
</dbReference>
<keyword evidence="2" id="KW-1133">Transmembrane helix</keyword>
<feature type="transmembrane region" description="Helical" evidence="2">
    <location>
        <begin position="68"/>
        <end position="86"/>
    </location>
</feature>
<feature type="transmembrane region" description="Helical" evidence="2">
    <location>
        <begin position="38"/>
        <end position="56"/>
    </location>
</feature>
<keyword evidence="2" id="KW-0472">Membrane</keyword>
<evidence type="ECO:0000313" key="3">
    <source>
        <dbReference type="EMBL" id="SHE56523.1"/>
    </source>
</evidence>
<sequence length="158" mass="16841">MIERWGRPELTVCLLLALFVNASWLPWWATSDAWQHDVSALGVVLGVVAVVMWLAHRAQASQPEWVNWVVLVMLAGAFLLCAQPTVHPPSSVESARPSSGPTRADRPLPSRGRTVPARIGAARLEATATPSGPRGGLLAGLALLTAEGLIVAVVMRRG</sequence>
<reference evidence="3 4" key="1">
    <citation type="submission" date="2016-11" db="EMBL/GenBank/DDBJ databases">
        <authorList>
            <person name="Jaros S."/>
            <person name="Januszkiewicz K."/>
            <person name="Wedrychowicz H."/>
        </authorList>
    </citation>
    <scope>NUCLEOTIDE SEQUENCE [LARGE SCALE GENOMIC DNA]</scope>
    <source>
        <strain evidence="3 4">DSM 44523</strain>
    </source>
</reference>
<organism evidence="3 4">
    <name type="scientific">Streptoalloteichus hindustanus</name>
    <dbReference type="NCBI Taxonomy" id="2017"/>
    <lineage>
        <taxon>Bacteria</taxon>
        <taxon>Bacillati</taxon>
        <taxon>Actinomycetota</taxon>
        <taxon>Actinomycetes</taxon>
        <taxon>Pseudonocardiales</taxon>
        <taxon>Pseudonocardiaceae</taxon>
        <taxon>Streptoalloteichus</taxon>
    </lineage>
</organism>
<dbReference type="RefSeq" id="WP_073479602.1">
    <property type="nucleotide sequence ID" value="NZ_FQVN01000001.1"/>
</dbReference>
<dbReference type="EMBL" id="FQVN01000001">
    <property type="protein sequence ID" value="SHE56523.1"/>
    <property type="molecule type" value="Genomic_DNA"/>
</dbReference>
<feature type="compositionally biased region" description="Polar residues" evidence="1">
    <location>
        <begin position="91"/>
        <end position="101"/>
    </location>
</feature>
<name>A0A1M4UIY4_STRHI</name>
<keyword evidence="2" id="KW-0812">Transmembrane</keyword>